<dbReference type="AlphaFoldDB" id="A0A519BHV9"/>
<accession>A0A519BHV9</accession>
<dbReference type="Pfam" id="PF12804">
    <property type="entry name" value="NTP_transf_3"/>
    <property type="match status" value="2"/>
</dbReference>
<dbReference type="PANTHER" id="PTHR19136">
    <property type="entry name" value="MOLYBDENUM COFACTOR GUANYLYLTRANSFERASE"/>
    <property type="match status" value="1"/>
</dbReference>
<comment type="caution">
    <text evidence="3">The sequence shown here is derived from an EMBL/GenBank/DDBJ whole genome shotgun (WGS) entry which is preliminary data.</text>
</comment>
<organism evidence="3 4">
    <name type="scientific">Acididesulfobacter guangdongensis</name>
    <dbReference type="NCBI Taxonomy" id="2597225"/>
    <lineage>
        <taxon>Bacteria</taxon>
        <taxon>Deltaproteobacteria</taxon>
        <taxon>Candidatus Acidulodesulfobacterales</taxon>
        <taxon>Candidatus Acididesulfobacter</taxon>
    </lineage>
</organism>
<evidence type="ECO:0000313" key="3">
    <source>
        <dbReference type="EMBL" id="RZD16839.1"/>
    </source>
</evidence>
<dbReference type="Proteomes" id="UP000316562">
    <property type="component" value="Unassembled WGS sequence"/>
</dbReference>
<feature type="domain" description="MobA-like NTP transferase" evidence="2">
    <location>
        <begin position="166"/>
        <end position="242"/>
    </location>
</feature>
<evidence type="ECO:0000313" key="4">
    <source>
        <dbReference type="Proteomes" id="UP000316562"/>
    </source>
</evidence>
<gene>
    <name evidence="3" type="ORF">EVJ46_00950</name>
</gene>
<evidence type="ECO:0000259" key="2">
    <source>
        <dbReference type="Pfam" id="PF12804"/>
    </source>
</evidence>
<keyword evidence="1" id="KW-0808">Transferase</keyword>
<dbReference type="Gene3D" id="3.90.550.10">
    <property type="entry name" value="Spore Coat Polysaccharide Biosynthesis Protein SpsA, Chain A"/>
    <property type="match status" value="2"/>
</dbReference>
<dbReference type="PANTHER" id="PTHR19136:SF81">
    <property type="entry name" value="MOLYBDENUM COFACTOR GUANYLYLTRANSFERASE"/>
    <property type="match status" value="1"/>
</dbReference>
<evidence type="ECO:0000256" key="1">
    <source>
        <dbReference type="ARBA" id="ARBA00022679"/>
    </source>
</evidence>
<reference evidence="3 4" key="1">
    <citation type="journal article" date="2019" name="ISME J.">
        <title>Insights into ecological role of a new deltaproteobacterial order Candidatus Acidulodesulfobacterales by metagenomics and metatranscriptomics.</title>
        <authorList>
            <person name="Tan S."/>
            <person name="Liu J."/>
            <person name="Fang Y."/>
            <person name="Hedlund B.P."/>
            <person name="Lian Z.H."/>
            <person name="Huang L.Y."/>
            <person name="Li J.T."/>
            <person name="Huang L.N."/>
            <person name="Li W.J."/>
            <person name="Jiang H.C."/>
            <person name="Dong H.L."/>
            <person name="Shu W.S."/>
        </authorList>
    </citation>
    <scope>NUCLEOTIDE SEQUENCE [LARGE SCALE GENOMIC DNA]</scope>
    <source>
        <strain evidence="3">AP2</strain>
    </source>
</reference>
<dbReference type="InterPro" id="IPR025877">
    <property type="entry name" value="MobA-like_NTP_Trfase"/>
</dbReference>
<dbReference type="InterPro" id="IPR029044">
    <property type="entry name" value="Nucleotide-diphossugar_trans"/>
</dbReference>
<dbReference type="EMBL" id="SGBC01000001">
    <property type="protein sequence ID" value="RZD16839.1"/>
    <property type="molecule type" value="Genomic_DNA"/>
</dbReference>
<protein>
    <recommendedName>
        <fullName evidence="2">MobA-like NTP transferase domain-containing protein</fullName>
    </recommendedName>
</protein>
<proteinExistence type="predicted"/>
<name>A0A519BHV9_ACIG2</name>
<dbReference type="GO" id="GO:0016779">
    <property type="term" value="F:nucleotidyltransferase activity"/>
    <property type="evidence" value="ECO:0007669"/>
    <property type="project" value="UniProtKB-ARBA"/>
</dbReference>
<dbReference type="SUPFAM" id="SSF53448">
    <property type="entry name" value="Nucleotide-diphospho-sugar transferases"/>
    <property type="match status" value="1"/>
</dbReference>
<feature type="domain" description="MobA-like NTP transferase" evidence="2">
    <location>
        <begin position="6"/>
        <end position="58"/>
    </location>
</feature>
<sequence length="540" mass="62402">MDNISCLILAGGQSKRFGENKALYVFDGKSLFERVLETALKVADDIIISVRNINNLDEFRCALIAILNKIYSGSDFAINCKSNVRYKKELVEIAVAIQNAQDIQLDNYIIDGNINRNCGKIKNDLKNKKIHADKDADKNNRHVNRHNNKKYLNFKIIADADDKNSRLAGPLKGIFSCFNYLKNDYVLLLECDAPFFNFDCANILINKIQNGEGGNYKNFDAVVPMWSDSTIEPLLACYNRKKTLSILSMLNSYALNLANYDDFIYNDAINIARFIGRVYYFYINDIIKENNRIKSEYFRNINDKDSLIGILKQLNCENTSGNTDKGESNGTVNSINVNIVNSVNLDEIKSESKTKDKNKNQYKYKDDCKDRGKYKYKDKYKKDTEHKKSIIAVKRNNFLILSGKLNRKKNLAEDIHNGKLAKPYGYLANQLYYLKLYSKNKKDINNSKNIGNNNNDNYRENIINNHIINNNIINDINNYDGNNNKNINENNNKNNADKIDKIYLKKLIFYLNKEKNFYLNKNLFFIAAKIQKAINFYKKL</sequence>